<sequence>MLRRVIVTRKAALLVLPYVSISVEKCFNDILWYTRPTPFSVSDRVKVYRLNEDGKWDDQGTGHVTVDYLEDNETLLVHRICPDDIYRKQEVFKRTHDALTYGETFHSMNSELRELPAVELSTLLIILKVLMNKSFSGLHSV</sequence>
<comment type="caution">
    <text evidence="1">The sequence shown here is derived from an EMBL/GenBank/DDBJ whole genome shotgun (WGS) entry which is preliminary data.</text>
</comment>
<dbReference type="SUPFAM" id="SSF50729">
    <property type="entry name" value="PH domain-like"/>
    <property type="match status" value="1"/>
</dbReference>
<dbReference type="EMBL" id="SMMG02000003">
    <property type="protein sequence ID" value="KAA3480380.1"/>
    <property type="molecule type" value="Genomic_DNA"/>
</dbReference>
<evidence type="ECO:0000313" key="2">
    <source>
        <dbReference type="Proteomes" id="UP000325315"/>
    </source>
</evidence>
<dbReference type="InterPro" id="IPR051137">
    <property type="entry name" value="PP4R3-like"/>
</dbReference>
<gene>
    <name evidence="1" type="ORF">EPI10_020813</name>
</gene>
<name>A0A5B6WFD5_9ROSI</name>
<dbReference type="AlphaFoldDB" id="A0A5B6WFD5"/>
<dbReference type="GO" id="GO:0072542">
    <property type="term" value="F:protein phosphatase activator activity"/>
    <property type="evidence" value="ECO:0007669"/>
    <property type="project" value="TreeGrafter"/>
</dbReference>
<protein>
    <submittedName>
        <fullName evidence="1">Serine/threonine-protein phosphatase 4 regulatory subunit 3A isoform X1</fullName>
    </submittedName>
</protein>
<dbReference type="GO" id="GO:0005654">
    <property type="term" value="C:nucleoplasm"/>
    <property type="evidence" value="ECO:0007669"/>
    <property type="project" value="TreeGrafter"/>
</dbReference>
<dbReference type="PANTHER" id="PTHR23318:SF0">
    <property type="entry name" value="SERINE_THREONINE-PROTEIN PHOSPHATASE 4 REGULATORY SUBUNIT 3"/>
    <property type="match status" value="1"/>
</dbReference>
<dbReference type="PANTHER" id="PTHR23318">
    <property type="entry name" value="ATP SYNTHASE GAMMA-RELATED"/>
    <property type="match status" value="1"/>
</dbReference>
<dbReference type="Proteomes" id="UP000325315">
    <property type="component" value="Unassembled WGS sequence"/>
</dbReference>
<reference evidence="2" key="1">
    <citation type="journal article" date="2019" name="Plant Biotechnol. J.">
        <title>Genome sequencing of the Australian wild diploid species Gossypium australe highlights disease resistance and delayed gland morphogenesis.</title>
        <authorList>
            <person name="Cai Y."/>
            <person name="Cai X."/>
            <person name="Wang Q."/>
            <person name="Wang P."/>
            <person name="Zhang Y."/>
            <person name="Cai C."/>
            <person name="Xu Y."/>
            <person name="Wang K."/>
            <person name="Zhou Z."/>
            <person name="Wang C."/>
            <person name="Geng S."/>
            <person name="Li B."/>
            <person name="Dong Q."/>
            <person name="Hou Y."/>
            <person name="Wang H."/>
            <person name="Ai P."/>
            <person name="Liu Z."/>
            <person name="Yi F."/>
            <person name="Sun M."/>
            <person name="An G."/>
            <person name="Cheng J."/>
            <person name="Zhang Y."/>
            <person name="Shi Q."/>
            <person name="Xie Y."/>
            <person name="Shi X."/>
            <person name="Chang Y."/>
            <person name="Huang F."/>
            <person name="Chen Y."/>
            <person name="Hong S."/>
            <person name="Mi L."/>
            <person name="Sun Q."/>
            <person name="Zhang L."/>
            <person name="Zhou B."/>
            <person name="Peng R."/>
            <person name="Zhang X."/>
            <person name="Liu F."/>
        </authorList>
    </citation>
    <scope>NUCLEOTIDE SEQUENCE [LARGE SCALE GENOMIC DNA]</scope>
    <source>
        <strain evidence="2">cv. PA1801</strain>
    </source>
</reference>
<proteinExistence type="predicted"/>
<evidence type="ECO:0000313" key="1">
    <source>
        <dbReference type="EMBL" id="KAA3480380.1"/>
    </source>
</evidence>
<dbReference type="InterPro" id="IPR011993">
    <property type="entry name" value="PH-like_dom_sf"/>
</dbReference>
<dbReference type="GO" id="GO:0030289">
    <property type="term" value="C:protein phosphatase 4 complex"/>
    <property type="evidence" value="ECO:0007669"/>
    <property type="project" value="TreeGrafter"/>
</dbReference>
<keyword evidence="2" id="KW-1185">Reference proteome</keyword>
<dbReference type="OrthoDB" id="27483at2759"/>
<organism evidence="1 2">
    <name type="scientific">Gossypium australe</name>
    <dbReference type="NCBI Taxonomy" id="47621"/>
    <lineage>
        <taxon>Eukaryota</taxon>
        <taxon>Viridiplantae</taxon>
        <taxon>Streptophyta</taxon>
        <taxon>Embryophyta</taxon>
        <taxon>Tracheophyta</taxon>
        <taxon>Spermatophyta</taxon>
        <taxon>Magnoliopsida</taxon>
        <taxon>eudicotyledons</taxon>
        <taxon>Gunneridae</taxon>
        <taxon>Pentapetalae</taxon>
        <taxon>rosids</taxon>
        <taxon>malvids</taxon>
        <taxon>Malvales</taxon>
        <taxon>Malvaceae</taxon>
        <taxon>Malvoideae</taxon>
        <taxon>Gossypium</taxon>
    </lineage>
</organism>
<dbReference type="Gene3D" id="2.30.29.30">
    <property type="entry name" value="Pleckstrin-homology domain (PH domain)/Phosphotyrosine-binding domain (PTB)"/>
    <property type="match status" value="1"/>
</dbReference>
<accession>A0A5B6WFD5</accession>